<evidence type="ECO:0000313" key="1">
    <source>
        <dbReference type="EMBL" id="JAD68603.1"/>
    </source>
</evidence>
<name>A0A0A9C2F4_ARUDO</name>
<dbReference type="EMBL" id="GBRH01229292">
    <property type="protein sequence ID" value="JAD68603.1"/>
    <property type="molecule type" value="Transcribed_RNA"/>
</dbReference>
<protein>
    <submittedName>
        <fullName evidence="1">Uncharacterized protein</fullName>
    </submittedName>
</protein>
<sequence>MPSMDPGNMRTMNWYLILARRVLALIPMVALVSRVQALQTQVLLVLLQATYRLLKNCLQKILGRKQVVTNLPIELLVSCRLCICEVLHL</sequence>
<organism evidence="1">
    <name type="scientific">Arundo donax</name>
    <name type="common">Giant reed</name>
    <name type="synonym">Donax arundinaceus</name>
    <dbReference type="NCBI Taxonomy" id="35708"/>
    <lineage>
        <taxon>Eukaryota</taxon>
        <taxon>Viridiplantae</taxon>
        <taxon>Streptophyta</taxon>
        <taxon>Embryophyta</taxon>
        <taxon>Tracheophyta</taxon>
        <taxon>Spermatophyta</taxon>
        <taxon>Magnoliopsida</taxon>
        <taxon>Liliopsida</taxon>
        <taxon>Poales</taxon>
        <taxon>Poaceae</taxon>
        <taxon>PACMAD clade</taxon>
        <taxon>Arundinoideae</taxon>
        <taxon>Arundineae</taxon>
        <taxon>Arundo</taxon>
    </lineage>
</organism>
<proteinExistence type="predicted"/>
<reference evidence="1" key="1">
    <citation type="submission" date="2014-09" db="EMBL/GenBank/DDBJ databases">
        <authorList>
            <person name="Magalhaes I.L.F."/>
            <person name="Oliveira U."/>
            <person name="Santos F.R."/>
            <person name="Vidigal T.H.D.A."/>
            <person name="Brescovit A.D."/>
            <person name="Santos A.J."/>
        </authorList>
    </citation>
    <scope>NUCLEOTIDE SEQUENCE</scope>
    <source>
        <tissue evidence="1">Shoot tissue taken approximately 20 cm above the soil surface</tissue>
    </source>
</reference>
<accession>A0A0A9C2F4</accession>
<dbReference type="AlphaFoldDB" id="A0A0A9C2F4"/>
<reference evidence="1" key="2">
    <citation type="journal article" date="2015" name="Data Brief">
        <title>Shoot transcriptome of the giant reed, Arundo donax.</title>
        <authorList>
            <person name="Barrero R.A."/>
            <person name="Guerrero F.D."/>
            <person name="Moolhuijzen P."/>
            <person name="Goolsby J.A."/>
            <person name="Tidwell J."/>
            <person name="Bellgard S.E."/>
            <person name="Bellgard M.I."/>
        </authorList>
    </citation>
    <scope>NUCLEOTIDE SEQUENCE</scope>
    <source>
        <tissue evidence="1">Shoot tissue taken approximately 20 cm above the soil surface</tissue>
    </source>
</reference>